<keyword evidence="8" id="KW-1185">Reference proteome</keyword>
<reference evidence="7" key="1">
    <citation type="submission" date="2016-10" db="EMBL/GenBank/DDBJ databases">
        <authorList>
            <person name="Benchimol M."/>
            <person name="Almeida L.G."/>
            <person name="Vasconcelos A.T."/>
            <person name="Perreira-Neves A."/>
            <person name="Rosa I.A."/>
            <person name="Tasca T."/>
            <person name="Bogo M.R."/>
            <person name="de Souza W."/>
        </authorList>
    </citation>
    <scope>NUCLEOTIDE SEQUENCE [LARGE SCALE GENOMIC DNA]</scope>
    <source>
        <strain evidence="7">K</strain>
    </source>
</reference>
<feature type="transmembrane region" description="Helical" evidence="6">
    <location>
        <begin position="169"/>
        <end position="192"/>
    </location>
</feature>
<keyword evidence="4 6" id="KW-1133">Transmembrane helix</keyword>
<feature type="transmembrane region" description="Helical" evidence="6">
    <location>
        <begin position="137"/>
        <end position="157"/>
    </location>
</feature>
<feature type="transmembrane region" description="Helical" evidence="6">
    <location>
        <begin position="229"/>
        <end position="250"/>
    </location>
</feature>
<evidence type="ECO:0000256" key="3">
    <source>
        <dbReference type="ARBA" id="ARBA00022692"/>
    </source>
</evidence>
<dbReference type="Pfam" id="PF03348">
    <property type="entry name" value="Serinc"/>
    <property type="match status" value="1"/>
</dbReference>
<sequence length="390" mass="44463">MDYGYRGFEMNDDDYYDADRALKIANIFYVIFFFIFGIFSFVVFNNGEKWLGKIVNTKYTEDYMIRLSCVVRTTCPMAVWYLLHAIITICNTDLNGNTFQFKFHTSLLWIHAISYGIITAAFWFIPDAFYSFYLEFSIYASGIYLVMQLIFLIDFFNTLNEKLVNVNKLWIIGVITAVLGVGSLVAFGVSYYIFTFNDCNDHKIFISINMCCCFALFVAAAFIPHGSIFTASLVTVYVAYLTIAGMICLSQCNRLTNGGKPMLWLSIIASLITLTLATYSAFASSNQLDACSFTVNDEESNNYRNDLSDNTNVGKKPKFSLSFFHLLFMFASIYITMIVTHWGKAGEDAAWTIDKGVIARWVNFASSWAIIILYAWSLVAPYIFKNRNFD</sequence>
<dbReference type="PANTHER" id="PTHR10383">
    <property type="entry name" value="SERINE INCORPORATOR"/>
    <property type="match status" value="1"/>
</dbReference>
<feature type="transmembrane region" description="Helical" evidence="6">
    <location>
        <begin position="204"/>
        <end position="223"/>
    </location>
</feature>
<dbReference type="GeneID" id="94830231"/>
<evidence type="ECO:0000256" key="5">
    <source>
        <dbReference type="ARBA" id="ARBA00023136"/>
    </source>
</evidence>
<comment type="similarity">
    <text evidence="2">Belongs to the TDE1 family.</text>
</comment>
<dbReference type="Proteomes" id="UP000179807">
    <property type="component" value="Unassembled WGS sequence"/>
</dbReference>
<dbReference type="AlphaFoldDB" id="A0A1J4J897"/>
<protein>
    <submittedName>
        <fullName evidence="7">TMS membrane protein</fullName>
    </submittedName>
</protein>
<feature type="transmembrane region" description="Helical" evidence="6">
    <location>
        <begin position="107"/>
        <end position="125"/>
    </location>
</feature>
<dbReference type="InterPro" id="IPR005016">
    <property type="entry name" value="TDE1/TMS"/>
</dbReference>
<accession>A0A1J4J897</accession>
<name>A0A1J4J897_9EUKA</name>
<dbReference type="RefSeq" id="XP_068348543.1">
    <property type="nucleotide sequence ID" value="XM_068495527.1"/>
</dbReference>
<feature type="transmembrane region" description="Helical" evidence="6">
    <location>
        <begin position="24"/>
        <end position="44"/>
    </location>
</feature>
<evidence type="ECO:0000256" key="2">
    <source>
        <dbReference type="ARBA" id="ARBA00006665"/>
    </source>
</evidence>
<evidence type="ECO:0000313" key="8">
    <source>
        <dbReference type="Proteomes" id="UP000179807"/>
    </source>
</evidence>
<keyword evidence="3 6" id="KW-0812">Transmembrane</keyword>
<evidence type="ECO:0000256" key="6">
    <source>
        <dbReference type="SAM" id="Phobius"/>
    </source>
</evidence>
<organism evidence="7 8">
    <name type="scientific">Tritrichomonas foetus</name>
    <dbReference type="NCBI Taxonomy" id="1144522"/>
    <lineage>
        <taxon>Eukaryota</taxon>
        <taxon>Metamonada</taxon>
        <taxon>Parabasalia</taxon>
        <taxon>Tritrichomonadida</taxon>
        <taxon>Tritrichomonadidae</taxon>
        <taxon>Tritrichomonas</taxon>
    </lineage>
</organism>
<dbReference type="PANTHER" id="PTHR10383:SF9">
    <property type="entry name" value="SERINE INCORPORATOR, ISOFORM F"/>
    <property type="match status" value="1"/>
</dbReference>
<dbReference type="EMBL" id="MLAK01001248">
    <property type="protein sequence ID" value="OHS95406.1"/>
    <property type="molecule type" value="Genomic_DNA"/>
</dbReference>
<dbReference type="GO" id="GO:0016020">
    <property type="term" value="C:membrane"/>
    <property type="evidence" value="ECO:0007669"/>
    <property type="project" value="UniProtKB-SubCell"/>
</dbReference>
<feature type="transmembrane region" description="Helical" evidence="6">
    <location>
        <begin position="262"/>
        <end position="282"/>
    </location>
</feature>
<feature type="transmembrane region" description="Helical" evidence="6">
    <location>
        <begin position="319"/>
        <end position="340"/>
    </location>
</feature>
<evidence type="ECO:0000313" key="7">
    <source>
        <dbReference type="EMBL" id="OHS95406.1"/>
    </source>
</evidence>
<comment type="caution">
    <text evidence="7">The sequence shown here is derived from an EMBL/GenBank/DDBJ whole genome shotgun (WGS) entry which is preliminary data.</text>
</comment>
<evidence type="ECO:0000256" key="4">
    <source>
        <dbReference type="ARBA" id="ARBA00022989"/>
    </source>
</evidence>
<dbReference type="VEuPathDB" id="TrichDB:TRFO_10548"/>
<dbReference type="OrthoDB" id="5963193at2759"/>
<keyword evidence="5 6" id="KW-0472">Membrane</keyword>
<gene>
    <name evidence="7" type="ORF">TRFO_10548</name>
</gene>
<feature type="transmembrane region" description="Helical" evidence="6">
    <location>
        <begin position="65"/>
        <end position="87"/>
    </location>
</feature>
<feature type="transmembrane region" description="Helical" evidence="6">
    <location>
        <begin position="361"/>
        <end position="384"/>
    </location>
</feature>
<proteinExistence type="inferred from homology"/>
<evidence type="ECO:0000256" key="1">
    <source>
        <dbReference type="ARBA" id="ARBA00004141"/>
    </source>
</evidence>
<comment type="subcellular location">
    <subcellularLocation>
        <location evidence="1">Membrane</location>
        <topology evidence="1">Multi-pass membrane protein</topology>
    </subcellularLocation>
</comment>